<accession>A0A6N7KMD5</accession>
<evidence type="ECO:0000313" key="3">
    <source>
        <dbReference type="Proteomes" id="UP000450000"/>
    </source>
</evidence>
<name>A0A6N7KMD5_9ACTN</name>
<feature type="transmembrane region" description="Helical" evidence="1">
    <location>
        <begin position="62"/>
        <end position="82"/>
    </location>
</feature>
<dbReference type="EMBL" id="WBOF01000001">
    <property type="protein sequence ID" value="MQS11729.1"/>
    <property type="molecule type" value="Genomic_DNA"/>
</dbReference>
<reference evidence="2 3" key="1">
    <citation type="submission" date="2019-09" db="EMBL/GenBank/DDBJ databases">
        <title>Genome Sequences of Streptomyces kaniharaensis ATCC 21070.</title>
        <authorList>
            <person name="Zhu W."/>
            <person name="De Crecy-Lagard V."/>
            <person name="Richards N.G."/>
        </authorList>
    </citation>
    <scope>NUCLEOTIDE SEQUENCE [LARGE SCALE GENOMIC DNA]</scope>
    <source>
        <strain evidence="2 3">SF-557</strain>
    </source>
</reference>
<dbReference type="OrthoDB" id="9947469at2"/>
<evidence type="ECO:0000256" key="1">
    <source>
        <dbReference type="SAM" id="Phobius"/>
    </source>
</evidence>
<keyword evidence="1" id="KW-0472">Membrane</keyword>
<gene>
    <name evidence="2" type="ORF">F7Q99_05350</name>
</gene>
<feature type="transmembrane region" description="Helical" evidence="1">
    <location>
        <begin position="94"/>
        <end position="116"/>
    </location>
</feature>
<dbReference type="RefSeq" id="WP_153460288.1">
    <property type="nucleotide sequence ID" value="NZ_WBOF01000001.1"/>
</dbReference>
<dbReference type="Proteomes" id="UP000450000">
    <property type="component" value="Unassembled WGS sequence"/>
</dbReference>
<feature type="transmembrane region" description="Helical" evidence="1">
    <location>
        <begin position="26"/>
        <end position="55"/>
    </location>
</feature>
<evidence type="ECO:0000313" key="2">
    <source>
        <dbReference type="EMBL" id="MQS11729.1"/>
    </source>
</evidence>
<dbReference type="AlphaFoldDB" id="A0A6N7KMD5"/>
<keyword evidence="1" id="KW-0812">Transmembrane</keyword>
<keyword evidence="3" id="KW-1185">Reference proteome</keyword>
<proteinExistence type="predicted"/>
<comment type="caution">
    <text evidence="2">The sequence shown here is derived from an EMBL/GenBank/DDBJ whole genome shotgun (WGS) entry which is preliminary data.</text>
</comment>
<protein>
    <submittedName>
        <fullName evidence="2">Uncharacterized protein</fullName>
    </submittedName>
</protein>
<sequence>MTILHVIALSSAVACAVPVFCRDRDAFRVACATAGVVVAVASVFPVLMLGWIAIVGAGWSPFLVFLLPTAAIPALVAAFQRARGRQYGLVASAFGWFTGLASIAGWTLVVCLIASWR</sequence>
<keyword evidence="1" id="KW-1133">Transmembrane helix</keyword>
<organism evidence="2 3">
    <name type="scientific">Streptomyces kaniharaensis</name>
    <dbReference type="NCBI Taxonomy" id="212423"/>
    <lineage>
        <taxon>Bacteria</taxon>
        <taxon>Bacillati</taxon>
        <taxon>Actinomycetota</taxon>
        <taxon>Actinomycetes</taxon>
        <taxon>Kitasatosporales</taxon>
        <taxon>Streptomycetaceae</taxon>
        <taxon>Streptomyces</taxon>
    </lineage>
</organism>